<dbReference type="AlphaFoldDB" id="A0A1G7B6K9"/>
<dbReference type="PANTHER" id="PTHR12289">
    <property type="entry name" value="METAXIN RELATED"/>
    <property type="match status" value="1"/>
</dbReference>
<dbReference type="GO" id="GO:0016740">
    <property type="term" value="F:transferase activity"/>
    <property type="evidence" value="ECO:0007669"/>
    <property type="project" value="UniProtKB-KW"/>
</dbReference>
<dbReference type="InterPro" id="IPR026928">
    <property type="entry name" value="FAX/IsoI-like"/>
</dbReference>
<dbReference type="SFLD" id="SFLDS00019">
    <property type="entry name" value="Glutathione_Transferase_(cytos"/>
    <property type="match status" value="1"/>
</dbReference>
<name>A0A1G7B6K9_9PROT</name>
<accession>A0A1G7B6K9</accession>
<dbReference type="InterPro" id="IPR036249">
    <property type="entry name" value="Thioredoxin-like_sf"/>
</dbReference>
<dbReference type="SFLD" id="SFLDG01180">
    <property type="entry name" value="SUF1"/>
    <property type="match status" value="1"/>
</dbReference>
<keyword evidence="2" id="KW-0808">Transferase</keyword>
<dbReference type="SUPFAM" id="SSF47616">
    <property type="entry name" value="GST C-terminal domain-like"/>
    <property type="match status" value="1"/>
</dbReference>
<gene>
    <name evidence="2" type="ORF">SAMN04488071_2378</name>
</gene>
<keyword evidence="3" id="KW-1185">Reference proteome</keyword>
<sequence length="242" mass="27223">MTSLTLYAFPTAPGFFNPSPFCNKVEILLKLAGLDFETVMPEDPRGFSKGKLPVLKDGDEIIEDSEFIRLYLIEKYGATLDGGLSDDAKAVGHAVCRMLDDRTVHGLAWSRWVEDEGWVQAKEIFLQGDPDGIGDPMRREMREGYTFSGFARHSTDEQRQLIKSDIDCLATLLGDQEWFLANQPTYLDATVFSFVANFYASPIKTWSIPLVAAQPNLVAYFERGMQRWYPEGSQMLKGQAAE</sequence>
<evidence type="ECO:0000313" key="2">
    <source>
        <dbReference type="EMBL" id="SDE22500.1"/>
    </source>
</evidence>
<dbReference type="Gene3D" id="3.40.30.10">
    <property type="entry name" value="Glutaredoxin"/>
    <property type="match status" value="1"/>
</dbReference>
<dbReference type="OrthoDB" id="7664269at2"/>
<organism evidence="2 3">
    <name type="scientific">Kordiimonas lacus</name>
    <dbReference type="NCBI Taxonomy" id="637679"/>
    <lineage>
        <taxon>Bacteria</taxon>
        <taxon>Pseudomonadati</taxon>
        <taxon>Pseudomonadota</taxon>
        <taxon>Alphaproteobacteria</taxon>
        <taxon>Kordiimonadales</taxon>
        <taxon>Kordiimonadaceae</taxon>
        <taxon>Kordiimonas</taxon>
    </lineage>
</organism>
<dbReference type="CDD" id="cd03193">
    <property type="entry name" value="GST_C_Metaxin"/>
    <property type="match status" value="1"/>
</dbReference>
<dbReference type="PANTHER" id="PTHR12289:SF41">
    <property type="entry name" value="FAILED AXON CONNECTIONS-RELATED"/>
    <property type="match status" value="1"/>
</dbReference>
<dbReference type="InterPro" id="IPR050931">
    <property type="entry name" value="Mito_Protein_Transport_Metaxin"/>
</dbReference>
<dbReference type="SFLD" id="SFLDG01200">
    <property type="entry name" value="SUF1.1"/>
    <property type="match status" value="1"/>
</dbReference>
<proteinExistence type="predicted"/>
<dbReference type="InterPro" id="IPR004045">
    <property type="entry name" value="Glutathione_S-Trfase_N"/>
</dbReference>
<dbReference type="InterPro" id="IPR036282">
    <property type="entry name" value="Glutathione-S-Trfase_C_sf"/>
</dbReference>
<protein>
    <submittedName>
        <fullName evidence="2">Glutathione S-transferase</fullName>
    </submittedName>
</protein>
<dbReference type="SUPFAM" id="SSF52833">
    <property type="entry name" value="Thioredoxin-like"/>
    <property type="match status" value="1"/>
</dbReference>
<dbReference type="Gene3D" id="1.20.1050.10">
    <property type="match status" value="1"/>
</dbReference>
<dbReference type="EMBL" id="FNAK01000005">
    <property type="protein sequence ID" value="SDE22500.1"/>
    <property type="molecule type" value="Genomic_DNA"/>
</dbReference>
<dbReference type="Proteomes" id="UP000183685">
    <property type="component" value="Unassembled WGS sequence"/>
</dbReference>
<evidence type="ECO:0000259" key="1">
    <source>
        <dbReference type="PROSITE" id="PS50404"/>
    </source>
</evidence>
<reference evidence="2 3" key="1">
    <citation type="submission" date="2016-10" db="EMBL/GenBank/DDBJ databases">
        <authorList>
            <person name="de Groot N.N."/>
        </authorList>
    </citation>
    <scope>NUCLEOTIDE SEQUENCE [LARGE SCALE GENOMIC DNA]</scope>
    <source>
        <strain evidence="2 3">CGMCC 1.9109</strain>
    </source>
</reference>
<dbReference type="RefSeq" id="WP_068307434.1">
    <property type="nucleotide sequence ID" value="NZ_FNAK01000005.1"/>
</dbReference>
<dbReference type="STRING" id="637679.GCA_001550055_03544"/>
<dbReference type="PROSITE" id="PS50404">
    <property type="entry name" value="GST_NTER"/>
    <property type="match status" value="1"/>
</dbReference>
<evidence type="ECO:0000313" key="3">
    <source>
        <dbReference type="Proteomes" id="UP000183685"/>
    </source>
</evidence>
<feature type="domain" description="GST N-terminal" evidence="1">
    <location>
        <begin position="9"/>
        <end position="80"/>
    </location>
</feature>
<dbReference type="Pfam" id="PF17172">
    <property type="entry name" value="GST_N_4"/>
    <property type="match status" value="1"/>
</dbReference>
<dbReference type="InterPro" id="IPR033468">
    <property type="entry name" value="Metaxin_GST"/>
</dbReference>
<dbReference type="InterPro" id="IPR040079">
    <property type="entry name" value="Glutathione_S-Trfase"/>
</dbReference>
<dbReference type="InterPro" id="IPR012336">
    <property type="entry name" value="Thioredoxin-like_fold"/>
</dbReference>
<dbReference type="Pfam" id="PF17171">
    <property type="entry name" value="GST_C_6"/>
    <property type="match status" value="1"/>
</dbReference>